<feature type="transmembrane region" description="Helical" evidence="2">
    <location>
        <begin position="129"/>
        <end position="151"/>
    </location>
</feature>
<dbReference type="EMBL" id="KQ087180">
    <property type="protein sequence ID" value="KLT45580.1"/>
    <property type="molecule type" value="Genomic_DNA"/>
</dbReference>
<dbReference type="GeneID" id="28986927"/>
<keyword evidence="4" id="KW-1185">Reference proteome</keyword>
<organism evidence="3 4">
    <name type="scientific">Cutaneotrichosporon oleaginosum</name>
    <dbReference type="NCBI Taxonomy" id="879819"/>
    <lineage>
        <taxon>Eukaryota</taxon>
        <taxon>Fungi</taxon>
        <taxon>Dikarya</taxon>
        <taxon>Basidiomycota</taxon>
        <taxon>Agaricomycotina</taxon>
        <taxon>Tremellomycetes</taxon>
        <taxon>Trichosporonales</taxon>
        <taxon>Trichosporonaceae</taxon>
        <taxon>Cutaneotrichosporon</taxon>
    </lineage>
</organism>
<dbReference type="AlphaFoldDB" id="A0A0J0XWY6"/>
<keyword evidence="2" id="KW-1133">Transmembrane helix</keyword>
<evidence type="ECO:0000256" key="2">
    <source>
        <dbReference type="SAM" id="Phobius"/>
    </source>
</evidence>
<keyword evidence="2" id="KW-0812">Transmembrane</keyword>
<keyword evidence="2" id="KW-0472">Membrane</keyword>
<feature type="compositionally biased region" description="Low complexity" evidence="1">
    <location>
        <begin position="1"/>
        <end position="23"/>
    </location>
</feature>
<feature type="transmembrane region" description="Helical" evidence="2">
    <location>
        <begin position="166"/>
        <end position="187"/>
    </location>
</feature>
<evidence type="ECO:0000313" key="4">
    <source>
        <dbReference type="Proteomes" id="UP000053611"/>
    </source>
</evidence>
<reference evidence="3 4" key="1">
    <citation type="submission" date="2015-03" db="EMBL/GenBank/DDBJ databases">
        <title>Genomics and transcriptomics of the oil-accumulating basidiomycete yeast T. oleaginosus allow insights into substrate utilization and the diverse evolutionary trajectories of mating systems in fungi.</title>
        <authorList>
            <consortium name="DOE Joint Genome Institute"/>
            <person name="Kourist R."/>
            <person name="Kracht O."/>
            <person name="Bracharz F."/>
            <person name="Lipzen A."/>
            <person name="Nolan M."/>
            <person name="Ohm R."/>
            <person name="Grigoriev I."/>
            <person name="Sun S."/>
            <person name="Heitman J."/>
            <person name="Bruck T."/>
            <person name="Nowrousian M."/>
        </authorList>
    </citation>
    <scope>NUCLEOTIDE SEQUENCE [LARGE SCALE GENOMIC DNA]</scope>
    <source>
        <strain evidence="3 4">IBC0246</strain>
    </source>
</reference>
<feature type="region of interest" description="Disordered" evidence="1">
    <location>
        <begin position="1"/>
        <end position="51"/>
    </location>
</feature>
<proteinExistence type="predicted"/>
<evidence type="ECO:0000256" key="1">
    <source>
        <dbReference type="SAM" id="MobiDB-lite"/>
    </source>
</evidence>
<gene>
    <name evidence="3" type="ORF">CC85DRAFT_325318</name>
</gene>
<dbReference type="Proteomes" id="UP000053611">
    <property type="component" value="Unassembled WGS sequence"/>
</dbReference>
<sequence length="246" mass="26151">MTSDTWPPSDSDTSWSPLSRDSPPLSPSPLPSLALDDMEPSALPSSQSGALSLPSIDAQVHAWRMPPVELRRRETVRAKASPAPPPPPVTDAAQQTEHEPTPAAPPTPWDVVQRTRETTRALGSVPGTLFALLVLPHLVAFALLCAAGGAARRAVGAAWPASPRPLLLAALVLVLLLTAVYFAHATLSRMAADAARHARLMGEIRRELAVLRAQIREANRECAGAARFVGKTVREQCRMAAERGGG</sequence>
<dbReference type="RefSeq" id="XP_018282071.1">
    <property type="nucleotide sequence ID" value="XM_018426324.1"/>
</dbReference>
<evidence type="ECO:0000313" key="3">
    <source>
        <dbReference type="EMBL" id="KLT45580.1"/>
    </source>
</evidence>
<accession>A0A0J0XWY6</accession>
<name>A0A0J0XWY6_9TREE</name>
<feature type="region of interest" description="Disordered" evidence="1">
    <location>
        <begin position="75"/>
        <end position="110"/>
    </location>
</feature>
<protein>
    <submittedName>
        <fullName evidence="3">Uncharacterized protein</fullName>
    </submittedName>
</protein>